<feature type="domain" description="Myb/SANT-like" evidence="2">
    <location>
        <begin position="1"/>
        <end position="81"/>
    </location>
</feature>
<protein>
    <recommendedName>
        <fullName evidence="2">Myb/SANT-like domain-containing protein</fullName>
    </recommendedName>
</protein>
<sequence>MVDEQQKGNMEHGIFKPTTWLSITNALNVQTGRSFRIKQVQHKHNRLRQKQRKWSKLLSHTGLGWDETTQTVTASEEVWANVVAADSKANALRKSGCPSYDKLRQLFASNAATGAYQISSNTPALDSDEEHALEEGIANEARRTQLGIDDCYNPDMEGITQDDPLDMEKTQRADKRPIEEPTGEGKKVAKKVDKASEITIAFQEYTVLAREQFNKKMGKSMGSFDHVAQSATGGDPCSLGSALEVLNQYNDLDDDTYINIFEVLQKKERRVVFMGMLEHRRRRWMERYAHNTEN</sequence>
<feature type="region of interest" description="Disordered" evidence="1">
    <location>
        <begin position="168"/>
        <end position="190"/>
    </location>
</feature>
<dbReference type="InterPro" id="IPR045026">
    <property type="entry name" value="LIMYB"/>
</dbReference>
<dbReference type="PANTHER" id="PTHR47584">
    <property type="match status" value="1"/>
</dbReference>
<dbReference type="AlphaFoldDB" id="A0AAN7EMA2"/>
<gene>
    <name evidence="3" type="ORF">RGQ29_026735</name>
</gene>
<dbReference type="Pfam" id="PF12776">
    <property type="entry name" value="Myb_DNA-bind_3"/>
    <property type="match status" value="1"/>
</dbReference>
<organism evidence="3 4">
    <name type="scientific">Quercus rubra</name>
    <name type="common">Northern red oak</name>
    <name type="synonym">Quercus borealis</name>
    <dbReference type="NCBI Taxonomy" id="3512"/>
    <lineage>
        <taxon>Eukaryota</taxon>
        <taxon>Viridiplantae</taxon>
        <taxon>Streptophyta</taxon>
        <taxon>Embryophyta</taxon>
        <taxon>Tracheophyta</taxon>
        <taxon>Spermatophyta</taxon>
        <taxon>Magnoliopsida</taxon>
        <taxon>eudicotyledons</taxon>
        <taxon>Gunneridae</taxon>
        <taxon>Pentapetalae</taxon>
        <taxon>rosids</taxon>
        <taxon>fabids</taxon>
        <taxon>Fagales</taxon>
        <taxon>Fagaceae</taxon>
        <taxon>Quercus</taxon>
    </lineage>
</organism>
<evidence type="ECO:0000313" key="4">
    <source>
        <dbReference type="Proteomes" id="UP001324115"/>
    </source>
</evidence>
<proteinExistence type="predicted"/>
<reference evidence="3 4" key="1">
    <citation type="journal article" date="2023" name="G3 (Bethesda)">
        <title>A haplotype-resolved chromosome-scale genome for Quercus rubra L. provides insights into the genetics of adaptive traits for red oak species.</title>
        <authorList>
            <person name="Kapoor B."/>
            <person name="Jenkins J."/>
            <person name="Schmutz J."/>
            <person name="Zhebentyayeva T."/>
            <person name="Kuelheim C."/>
            <person name="Coggeshall M."/>
            <person name="Heim C."/>
            <person name="Lasky J.R."/>
            <person name="Leites L."/>
            <person name="Islam-Faridi N."/>
            <person name="Romero-Severson J."/>
            <person name="DeLeo V.L."/>
            <person name="Lucas S.M."/>
            <person name="Lazic D."/>
            <person name="Gailing O."/>
            <person name="Carlson J."/>
            <person name="Staton M."/>
        </authorList>
    </citation>
    <scope>NUCLEOTIDE SEQUENCE [LARGE SCALE GENOMIC DNA]</scope>
    <source>
        <strain evidence="3">Pseudo-F2</strain>
    </source>
</reference>
<dbReference type="Proteomes" id="UP001324115">
    <property type="component" value="Unassembled WGS sequence"/>
</dbReference>
<evidence type="ECO:0000256" key="1">
    <source>
        <dbReference type="SAM" id="MobiDB-lite"/>
    </source>
</evidence>
<name>A0AAN7EMA2_QUERU</name>
<accession>A0AAN7EMA2</accession>
<keyword evidence="4" id="KW-1185">Reference proteome</keyword>
<dbReference type="EMBL" id="JAXUIC010000008">
    <property type="protein sequence ID" value="KAK4575896.1"/>
    <property type="molecule type" value="Genomic_DNA"/>
</dbReference>
<evidence type="ECO:0000259" key="2">
    <source>
        <dbReference type="Pfam" id="PF12776"/>
    </source>
</evidence>
<evidence type="ECO:0000313" key="3">
    <source>
        <dbReference type="EMBL" id="KAK4575896.1"/>
    </source>
</evidence>
<comment type="caution">
    <text evidence="3">The sequence shown here is derived from an EMBL/GenBank/DDBJ whole genome shotgun (WGS) entry which is preliminary data.</text>
</comment>
<dbReference type="InterPro" id="IPR024752">
    <property type="entry name" value="Myb/SANT-like_dom"/>
</dbReference>
<dbReference type="PANTHER" id="PTHR47584:SF14">
    <property type="entry name" value="L10-INTERACTING MYB DOMAIN-CONTAINING PROTEIN-LIKE"/>
    <property type="match status" value="1"/>
</dbReference>